<sequence length="101" mass="11985">MSLHEDPYDYYRYTPYALEEIFKRIGFINIVIKPMGRYNAAMAKMMGLWVSKYLWRNKKKIMRVIVKPIINYLYKKDKAPGDFKRSTMVVGLCGTVRKPIL</sequence>
<proteinExistence type="predicted"/>
<protein>
    <submittedName>
        <fullName evidence="1">Uncharacterized protein</fullName>
    </submittedName>
</protein>
<name>A0A167WZ05_9FLAO</name>
<comment type="caution">
    <text evidence="1">The sequence shown here is derived from an EMBL/GenBank/DDBJ whole genome shotgun (WGS) entry which is preliminary data.</text>
</comment>
<dbReference type="EMBL" id="LVJE01000013">
    <property type="protein sequence ID" value="OAB27872.1"/>
    <property type="molecule type" value="Genomic_DNA"/>
</dbReference>
<accession>A0A167WZ05</accession>
<evidence type="ECO:0000313" key="1">
    <source>
        <dbReference type="EMBL" id="OAB27872.1"/>
    </source>
</evidence>
<dbReference type="STRING" id="249352.SAMN05444395_103331"/>
<keyword evidence="2" id="KW-1185">Reference proteome</keyword>
<dbReference type="AlphaFoldDB" id="A0A167WZ05"/>
<evidence type="ECO:0000313" key="2">
    <source>
        <dbReference type="Proteomes" id="UP000077164"/>
    </source>
</evidence>
<dbReference type="RefSeq" id="WP_066079656.1">
    <property type="nucleotide sequence ID" value="NZ_FRDK01000003.1"/>
</dbReference>
<organism evidence="1 2">
    <name type="scientific">Flavobacterium fryxellicola</name>
    <dbReference type="NCBI Taxonomy" id="249352"/>
    <lineage>
        <taxon>Bacteria</taxon>
        <taxon>Pseudomonadati</taxon>
        <taxon>Bacteroidota</taxon>
        <taxon>Flavobacteriia</taxon>
        <taxon>Flavobacteriales</taxon>
        <taxon>Flavobacteriaceae</taxon>
        <taxon>Flavobacterium</taxon>
    </lineage>
</organism>
<gene>
    <name evidence="1" type="ORF">FBFR_08375</name>
</gene>
<reference evidence="1 2" key="1">
    <citation type="submission" date="2016-03" db="EMBL/GenBank/DDBJ databases">
        <title>Draft genome sequence of Flavobacterium fryxellicola DSM 16209.</title>
        <authorList>
            <person name="Shin S.-K."/>
            <person name="Yi H."/>
        </authorList>
    </citation>
    <scope>NUCLEOTIDE SEQUENCE [LARGE SCALE GENOMIC DNA]</scope>
    <source>
        <strain evidence="1 2">DSM 16209</strain>
    </source>
</reference>
<dbReference type="OrthoDB" id="9805171at2"/>
<dbReference type="Proteomes" id="UP000077164">
    <property type="component" value="Unassembled WGS sequence"/>
</dbReference>